<feature type="region of interest" description="Disordered" evidence="1">
    <location>
        <begin position="1"/>
        <end position="39"/>
    </location>
</feature>
<feature type="compositionally biased region" description="Polar residues" evidence="1">
    <location>
        <begin position="77"/>
        <end position="92"/>
    </location>
</feature>
<gene>
    <name evidence="2" type="ORF">AF335_11030</name>
</gene>
<feature type="region of interest" description="Disordered" evidence="1">
    <location>
        <begin position="56"/>
        <end position="151"/>
    </location>
</feature>
<feature type="compositionally biased region" description="Low complexity" evidence="1">
    <location>
        <begin position="13"/>
        <end position="36"/>
    </location>
</feature>
<name>A0A2N8NXD7_STREU</name>
<feature type="compositionally biased region" description="Low complexity" evidence="1">
    <location>
        <begin position="116"/>
        <end position="133"/>
    </location>
</feature>
<accession>A0A2N8NXD7</accession>
<evidence type="ECO:0000313" key="3">
    <source>
        <dbReference type="Proteomes" id="UP000235945"/>
    </source>
</evidence>
<reference evidence="3" key="1">
    <citation type="submission" date="2015-07" db="EMBL/GenBank/DDBJ databases">
        <authorList>
            <person name="Graham D.E."/>
            <person name="Giannone R.J."/>
            <person name="Gulvik C.A."/>
            <person name="Hettich R.L."/>
            <person name="Klingeman D.M."/>
            <person name="Mahan K.M."/>
            <person name="Parry R.J."/>
            <person name="Spain J.C."/>
        </authorList>
    </citation>
    <scope>NUCLEOTIDE SEQUENCE [LARGE SCALE GENOMIC DNA]</scope>
    <source>
        <strain evidence="3">ATCC 27428</strain>
    </source>
</reference>
<dbReference type="EMBL" id="LGUI01000003">
    <property type="protein sequence ID" value="PNE33422.1"/>
    <property type="molecule type" value="Genomic_DNA"/>
</dbReference>
<organism evidence="2 3">
    <name type="scientific">Streptomyces eurocidicus</name>
    <name type="common">Streptoverticillium eurocidicus</name>
    <dbReference type="NCBI Taxonomy" id="66423"/>
    <lineage>
        <taxon>Bacteria</taxon>
        <taxon>Bacillati</taxon>
        <taxon>Actinomycetota</taxon>
        <taxon>Actinomycetes</taxon>
        <taxon>Kitasatosporales</taxon>
        <taxon>Streptomycetaceae</taxon>
        <taxon>Streptomyces</taxon>
    </lineage>
</organism>
<keyword evidence="3" id="KW-1185">Reference proteome</keyword>
<protein>
    <submittedName>
        <fullName evidence="2">Uncharacterized protein</fullName>
    </submittedName>
</protein>
<sequence length="151" mass="15994">MPVGGRMRRVRARSSAARAASPASGSSARTASTHSRLMTARCSTPWAPAASSVIVTQARSTAPVRSASRQRWLERSVWNSRPTSGYSRQNSPMAAPRKLRMVVAPVAMTTPPPCPVRSSSSSRSPSPSAVSPSEAARWRIRPASVGATPLD</sequence>
<evidence type="ECO:0000256" key="1">
    <source>
        <dbReference type="SAM" id="MobiDB-lite"/>
    </source>
</evidence>
<dbReference type="Proteomes" id="UP000235945">
    <property type="component" value="Unassembled WGS sequence"/>
</dbReference>
<comment type="caution">
    <text evidence="2">The sequence shown here is derived from an EMBL/GenBank/DDBJ whole genome shotgun (WGS) entry which is preliminary data.</text>
</comment>
<evidence type="ECO:0000313" key="2">
    <source>
        <dbReference type="EMBL" id="PNE33422.1"/>
    </source>
</evidence>
<proteinExistence type="predicted"/>
<dbReference type="AlphaFoldDB" id="A0A2N8NXD7"/>
<feature type="compositionally biased region" description="Basic residues" evidence="1">
    <location>
        <begin position="1"/>
        <end position="12"/>
    </location>
</feature>